<dbReference type="VEuPathDB" id="FungiDB:SCHCODRAFT_02634771"/>
<keyword evidence="6" id="KW-1185">Reference proteome</keyword>
<dbReference type="Pfam" id="PF23410">
    <property type="entry name" value="Beta-prop_VPS8"/>
    <property type="match status" value="1"/>
</dbReference>
<organism evidence="6">
    <name type="scientific">Schizophyllum commune (strain H4-8 / FGSC 9210)</name>
    <name type="common">Split gill fungus</name>
    <dbReference type="NCBI Taxonomy" id="578458"/>
    <lineage>
        <taxon>Eukaryota</taxon>
        <taxon>Fungi</taxon>
        <taxon>Dikarya</taxon>
        <taxon>Basidiomycota</taxon>
        <taxon>Agaricomycotina</taxon>
        <taxon>Agaricomycetes</taxon>
        <taxon>Agaricomycetidae</taxon>
        <taxon>Agaricales</taxon>
        <taxon>Schizophyllaceae</taxon>
        <taxon>Schizophyllum</taxon>
    </lineage>
</organism>
<reference evidence="5 6" key="1">
    <citation type="journal article" date="2010" name="Nat. Biotechnol.">
        <title>Genome sequence of the model mushroom Schizophyllum commune.</title>
        <authorList>
            <person name="Ohm R.A."/>
            <person name="de Jong J.F."/>
            <person name="Lugones L.G."/>
            <person name="Aerts A."/>
            <person name="Kothe E."/>
            <person name="Stajich J.E."/>
            <person name="de Vries R.P."/>
            <person name="Record E."/>
            <person name="Levasseur A."/>
            <person name="Baker S.E."/>
            <person name="Bartholomew K.A."/>
            <person name="Coutinho P.M."/>
            <person name="Erdmann S."/>
            <person name="Fowler T.J."/>
            <person name="Gathman A.C."/>
            <person name="Lombard V."/>
            <person name="Henrissat B."/>
            <person name="Knabe N."/>
            <person name="Kuees U."/>
            <person name="Lilly W.W."/>
            <person name="Lindquist E."/>
            <person name="Lucas S."/>
            <person name="Magnuson J.K."/>
            <person name="Piumi F."/>
            <person name="Raudaskoski M."/>
            <person name="Salamov A."/>
            <person name="Schmutz J."/>
            <person name="Schwarze F.W.M.R."/>
            <person name="vanKuyk P.A."/>
            <person name="Horton J.S."/>
            <person name="Grigoriev I.V."/>
            <person name="Woesten H.A.B."/>
        </authorList>
    </citation>
    <scope>NUCLEOTIDE SEQUENCE [LARGE SCALE GENOMIC DNA]</scope>
    <source>
        <strain evidence="6">H4-8 / FGSC 9210</strain>
    </source>
</reference>
<dbReference type="InParanoid" id="D8QCB5"/>
<dbReference type="GO" id="GO:0030897">
    <property type="term" value="C:HOPS complex"/>
    <property type="evidence" value="ECO:0007669"/>
    <property type="project" value="TreeGrafter"/>
</dbReference>
<evidence type="ECO:0000313" key="5">
    <source>
        <dbReference type="EMBL" id="EFI94901.1"/>
    </source>
</evidence>
<dbReference type="GO" id="GO:0034058">
    <property type="term" value="P:endosomal vesicle fusion"/>
    <property type="evidence" value="ECO:0007669"/>
    <property type="project" value="TreeGrafter"/>
</dbReference>
<feature type="domain" description="Vacuolar protein sorting-associated protein 8 central" evidence="3">
    <location>
        <begin position="565"/>
        <end position="777"/>
    </location>
</feature>
<dbReference type="InterPro" id="IPR045111">
    <property type="entry name" value="Vps41/Vps8"/>
</dbReference>
<dbReference type="eggNOG" id="KOG2079">
    <property type="taxonomic scope" value="Eukaryota"/>
</dbReference>
<dbReference type="InterPro" id="IPR036322">
    <property type="entry name" value="WD40_repeat_dom_sf"/>
</dbReference>
<dbReference type="Pfam" id="PF12816">
    <property type="entry name" value="TPR_Vps8"/>
    <property type="match status" value="1"/>
</dbReference>
<dbReference type="HOGENOM" id="CLU_000917_3_1_1"/>
<dbReference type="PANTHER" id="PTHR12616:SF8">
    <property type="entry name" value="VACUOLAR PROTEIN SORTING-ASSOCIATED PROTEIN 8 HOMOLOG"/>
    <property type="match status" value="1"/>
</dbReference>
<dbReference type="SUPFAM" id="SSF50978">
    <property type="entry name" value="WD40 repeat-like"/>
    <property type="match status" value="1"/>
</dbReference>
<evidence type="ECO:0000256" key="2">
    <source>
        <dbReference type="SAM" id="MobiDB-lite"/>
    </source>
</evidence>
<feature type="domain" description="VPS8-like TPR-like repeats" evidence="4">
    <location>
        <begin position="1110"/>
        <end position="1265"/>
    </location>
</feature>
<dbReference type="STRING" id="578458.D8QCB5"/>
<dbReference type="Pfam" id="PF25066">
    <property type="entry name" value="TPR_VPS8_2"/>
    <property type="match status" value="1"/>
</dbReference>
<evidence type="ECO:0000313" key="6">
    <source>
        <dbReference type="Proteomes" id="UP000007431"/>
    </source>
</evidence>
<evidence type="ECO:0000259" key="4">
    <source>
        <dbReference type="Pfam" id="PF25066"/>
    </source>
</evidence>
<evidence type="ECO:0000259" key="3">
    <source>
        <dbReference type="Pfam" id="PF12816"/>
    </source>
</evidence>
<dbReference type="GO" id="GO:0006623">
    <property type="term" value="P:protein targeting to vacuole"/>
    <property type="evidence" value="ECO:0007669"/>
    <property type="project" value="InterPro"/>
</dbReference>
<feature type="region of interest" description="Disordered" evidence="2">
    <location>
        <begin position="1"/>
        <end position="24"/>
    </location>
</feature>
<dbReference type="Gene3D" id="2.130.10.10">
    <property type="entry name" value="YVTN repeat-like/Quinoprotein amine dehydrogenase"/>
    <property type="match status" value="1"/>
</dbReference>
<evidence type="ECO:0000256" key="1">
    <source>
        <dbReference type="ARBA" id="ARBA00009422"/>
    </source>
</evidence>
<dbReference type="Proteomes" id="UP000007431">
    <property type="component" value="Unassembled WGS sequence"/>
</dbReference>
<proteinExistence type="inferred from homology"/>
<dbReference type="InterPro" id="IPR015943">
    <property type="entry name" value="WD40/YVTN_repeat-like_dom_sf"/>
</dbReference>
<dbReference type="InterPro" id="IPR025941">
    <property type="entry name" value="Vps8_central_dom"/>
</dbReference>
<dbReference type="OMA" id="NQLFFHQ"/>
<gene>
    <name evidence="5" type="ORF">SCHCODRAFT_58860</name>
</gene>
<dbReference type="PANTHER" id="PTHR12616">
    <property type="entry name" value="VACUOLAR PROTEIN SORTING VPS41"/>
    <property type="match status" value="1"/>
</dbReference>
<dbReference type="GO" id="GO:0005770">
    <property type="term" value="C:late endosome"/>
    <property type="evidence" value="ECO:0007669"/>
    <property type="project" value="TreeGrafter"/>
</dbReference>
<name>D8QCB5_SCHCM</name>
<dbReference type="EMBL" id="GL377309">
    <property type="protein sequence ID" value="EFI94901.1"/>
    <property type="molecule type" value="Genomic_DNA"/>
</dbReference>
<dbReference type="InterPro" id="IPR059070">
    <property type="entry name" value="TPR_VPS8_2"/>
</dbReference>
<comment type="similarity">
    <text evidence="1">Belongs to the VPS8 family.</text>
</comment>
<protein>
    <submittedName>
        <fullName evidence="5">Uncharacterized protein</fullName>
    </submittedName>
</protein>
<sequence length="1315" mass="145812">MSSLSNLQQLPSASTNDHSNGHIPAPDREVFRWTLLRNIGQHVYSSNPQKTASLLGAPAIGAPTVLAANGLICVGTDNGKTSVYDFTQNLKCICGSEDSQTVGPVTAVALSHDHTYVATGHAFGHVQLFDLKNPKSPARVVAPTTIEVVASGRQEGHIRGSRIVNVDFVAGRHTALVSADEHGMAFYHSLGKVLFVDASDILRILGKYPLDDPPVSPSTIVAGPTPKSQVHTHVPPERRRHRFTMLAMAPLPLGTSPHSTDAYNLIALLTPSKLVIVGLKPTPKTWLRAPREPEEGGGKTKWKGTLSWFPSVSVSQGSPKKAANGKDEAVPATTPILVYTWGNSLRLLKMEVGRMAFEDAGRWAAPSDILASQWLNANQVIVLTDDMLGVYDLRHGALVEQVPFNGMSLVSPSLKRSVNGSMPYSVSIRDGREHLQVGTLLTWADRVLSFVENGDLLSAIDLARTYYTDEAPGNRNGLPDDPELRKETIGQKMQDLMQASARYAFSEERLTDATHITPDNRGVDRTDLFEGLVRTCARACIALDDFDFLFEDLFGHYDDAGITRIFLRELEPFVLEGEIKFVPPWITQRLVALHEEDRRPDLVERVIWHIDPACLDINQAIHLCQRYHLYDALIYVYTRALRDYVAPIVELLGLMRRVQQHRRAQTRSPESGGVLDERTLESTIVNAYKVYPYLANVLSGLTYPSEEPLPADEVDQAKGDIYAFVFSGRSASWPKQGDSRLVLTAEEEGGVEPTYPYVRQLLRFDAESFLHSLDIAFEDFYLTDEPQGMSRLVIIHVLLDVLATGDLSPSDVTFINIFIARNVPKYPGKLELPPKTLHKVLISLAEDTDPSTREDRQLAAEYLLSAYTPHDHERMLRLFEQAGFYRILRTWHRRERRWGALLVAYIDDPDLHPSEIFSNADEVLGQAARANHGLLPSEIVATIEDALAQLTQAGLTYCAGLLDRHVPQLHQRALDTLEEGADAERYAYLRHLLGPVHSEEYEVPTILPQKTPSQRVPRDLRHQFVQLQCRYHPEEVISLLKTFPDDFVDMKVVADACEANEVYAAAAWAVDKLDKPGDALGKVEAFDKKLTLRVLDCFGSDAADTREEGLSRAVKSMQDLVRTGIEICVGRSQGSAVDMPLEDLWFQLLNGQITSVQAVSGYLSDSKDADTSVSEAQQQTLASLRALVQETFTALVSMSSARMVSFPRLFKRLVSSTAQSAKGAQYNEFRTILTGMLESYREDGDMLIISKHLVDRDLYATTAVLVREQARGWAAGRGICTRCRRALLGKDGVAADDVRISVGRTGAVYHLDCVP</sequence>
<feature type="compositionally biased region" description="Polar residues" evidence="2">
    <location>
        <begin position="1"/>
        <end position="18"/>
    </location>
</feature>
<accession>D8QCB5</accession>